<dbReference type="SUPFAM" id="SSF52540">
    <property type="entry name" value="P-loop containing nucleoside triphosphate hydrolases"/>
    <property type="match status" value="1"/>
</dbReference>
<dbReference type="GO" id="GO:0005737">
    <property type="term" value="C:cytoplasm"/>
    <property type="evidence" value="ECO:0007669"/>
    <property type="project" value="UniProtKB-SubCell"/>
</dbReference>
<evidence type="ECO:0000313" key="5">
    <source>
        <dbReference type="EMBL" id="HIX76875.1"/>
    </source>
</evidence>
<evidence type="ECO:0000256" key="1">
    <source>
        <dbReference type="ARBA" id="ARBA00022741"/>
    </source>
</evidence>
<comment type="caution">
    <text evidence="5">The sequence shown here is derived from an EMBL/GenBank/DDBJ whole genome shotgun (WGS) entry which is preliminary data.</text>
</comment>
<dbReference type="GO" id="GO:0005524">
    <property type="term" value="F:ATP binding"/>
    <property type="evidence" value="ECO:0007669"/>
    <property type="project" value="UniProtKB-UniRule"/>
</dbReference>
<dbReference type="EMBL" id="DXEK01000075">
    <property type="protein sequence ID" value="HIX76875.1"/>
    <property type="molecule type" value="Genomic_DNA"/>
</dbReference>
<comment type="similarity">
    <text evidence="3">Belongs to the CoaE family.</text>
</comment>
<dbReference type="GO" id="GO:0004140">
    <property type="term" value="F:dephospho-CoA kinase activity"/>
    <property type="evidence" value="ECO:0007669"/>
    <property type="project" value="UniProtKB-UniRule"/>
</dbReference>
<keyword evidence="1 3" id="KW-0547">Nucleotide-binding</keyword>
<reference evidence="5" key="2">
    <citation type="submission" date="2021-04" db="EMBL/GenBank/DDBJ databases">
        <authorList>
            <person name="Gilroy R."/>
        </authorList>
    </citation>
    <scope>NUCLEOTIDE SEQUENCE</scope>
    <source>
        <strain evidence="5">CHK183-1962</strain>
    </source>
</reference>
<dbReference type="CDD" id="cd02022">
    <property type="entry name" value="DPCK"/>
    <property type="match status" value="1"/>
</dbReference>
<keyword evidence="3" id="KW-0963">Cytoplasm</keyword>
<keyword evidence="3" id="KW-0173">Coenzyme A biosynthesis</keyword>
<feature type="binding site" evidence="3">
    <location>
        <begin position="11"/>
        <end position="16"/>
    </location>
    <ligand>
        <name>ATP</name>
        <dbReference type="ChEBI" id="CHEBI:30616"/>
    </ligand>
</feature>
<dbReference type="PANTHER" id="PTHR10695:SF46">
    <property type="entry name" value="BIFUNCTIONAL COENZYME A SYNTHASE-RELATED"/>
    <property type="match status" value="1"/>
</dbReference>
<dbReference type="Gene3D" id="3.40.50.300">
    <property type="entry name" value="P-loop containing nucleotide triphosphate hydrolases"/>
    <property type="match status" value="1"/>
</dbReference>
<gene>
    <name evidence="3 5" type="primary">coaE</name>
    <name evidence="5" type="ORF">H9734_04670</name>
</gene>
<reference evidence="5" key="1">
    <citation type="journal article" date="2021" name="PeerJ">
        <title>Extensive microbial diversity within the chicken gut microbiome revealed by metagenomics and culture.</title>
        <authorList>
            <person name="Gilroy R."/>
            <person name="Ravi A."/>
            <person name="Getino M."/>
            <person name="Pursley I."/>
            <person name="Horton D.L."/>
            <person name="Alikhan N.F."/>
            <person name="Baker D."/>
            <person name="Gharbi K."/>
            <person name="Hall N."/>
            <person name="Watson M."/>
            <person name="Adriaenssens E.M."/>
            <person name="Foster-Nyarko E."/>
            <person name="Jarju S."/>
            <person name="Secka A."/>
            <person name="Antonio M."/>
            <person name="Oren A."/>
            <person name="Chaudhuri R.R."/>
            <person name="La Ragione R."/>
            <person name="Hildebrand F."/>
            <person name="Pallen M.J."/>
        </authorList>
    </citation>
    <scope>NUCLEOTIDE SEQUENCE</scope>
    <source>
        <strain evidence="5">CHK183-1962</strain>
    </source>
</reference>
<dbReference type="Proteomes" id="UP000886890">
    <property type="component" value="Unassembled WGS sequence"/>
</dbReference>
<dbReference type="PROSITE" id="PS51219">
    <property type="entry name" value="DPCK"/>
    <property type="match status" value="1"/>
</dbReference>
<dbReference type="InterPro" id="IPR027417">
    <property type="entry name" value="P-loop_NTPase"/>
</dbReference>
<dbReference type="InterPro" id="IPR001977">
    <property type="entry name" value="Depp_CoAkinase"/>
</dbReference>
<organism evidence="5 6">
    <name type="scientific">Candidatus Fusicatenibacter merdavium</name>
    <dbReference type="NCBI Taxonomy" id="2838600"/>
    <lineage>
        <taxon>Bacteria</taxon>
        <taxon>Bacillati</taxon>
        <taxon>Bacillota</taxon>
        <taxon>Clostridia</taxon>
        <taxon>Lachnospirales</taxon>
        <taxon>Lachnospiraceae</taxon>
        <taxon>Fusicatenibacter</taxon>
    </lineage>
</organism>
<evidence type="ECO:0000256" key="3">
    <source>
        <dbReference type="HAMAP-Rule" id="MF_00376"/>
    </source>
</evidence>
<dbReference type="EC" id="2.7.1.24" evidence="3 4"/>
<comment type="subcellular location">
    <subcellularLocation>
        <location evidence="3">Cytoplasm</location>
    </subcellularLocation>
</comment>
<dbReference type="AlphaFoldDB" id="A0A9D1XCW5"/>
<dbReference type="GO" id="GO:0015937">
    <property type="term" value="P:coenzyme A biosynthetic process"/>
    <property type="evidence" value="ECO:0007669"/>
    <property type="project" value="UniProtKB-UniRule"/>
</dbReference>
<keyword evidence="3 5" id="KW-0418">Kinase</keyword>
<comment type="function">
    <text evidence="3">Catalyzes the phosphorylation of the 3'-hydroxyl group of dephosphocoenzyme A to form coenzyme A.</text>
</comment>
<dbReference type="PANTHER" id="PTHR10695">
    <property type="entry name" value="DEPHOSPHO-COA KINASE-RELATED"/>
    <property type="match status" value="1"/>
</dbReference>
<evidence type="ECO:0000256" key="2">
    <source>
        <dbReference type="ARBA" id="ARBA00022840"/>
    </source>
</evidence>
<protein>
    <recommendedName>
        <fullName evidence="3 4">Dephospho-CoA kinase</fullName>
        <ecNumber evidence="3 4">2.7.1.24</ecNumber>
    </recommendedName>
    <alternativeName>
        <fullName evidence="3">Dephosphocoenzyme A kinase</fullName>
    </alternativeName>
</protein>
<evidence type="ECO:0000256" key="4">
    <source>
        <dbReference type="NCBIfam" id="TIGR00152"/>
    </source>
</evidence>
<sequence>MKIIGITGGVGAGKTEVMTYIGQHYDAAVIKADEVGYLLMEPGKDCYAPIVCLFGRQITDEAGNLNRKRIAELIFGDQEKLQQMNKIVHPAVKTYIRRAIAEEEKAGTPFVFIEAALLIEDHYDEICDELWYIYADERVRRERLRNDRKYTDERIDGIMENQLSEEEFSEHCDFEVDNSGEFEDTIKQIDRRMSKYESELPDLL</sequence>
<dbReference type="HAMAP" id="MF_00376">
    <property type="entry name" value="Dephospho_CoA_kinase"/>
    <property type="match status" value="1"/>
</dbReference>
<comment type="catalytic activity">
    <reaction evidence="3">
        <text>3'-dephospho-CoA + ATP = ADP + CoA + H(+)</text>
        <dbReference type="Rhea" id="RHEA:18245"/>
        <dbReference type="ChEBI" id="CHEBI:15378"/>
        <dbReference type="ChEBI" id="CHEBI:30616"/>
        <dbReference type="ChEBI" id="CHEBI:57287"/>
        <dbReference type="ChEBI" id="CHEBI:57328"/>
        <dbReference type="ChEBI" id="CHEBI:456216"/>
        <dbReference type="EC" id="2.7.1.24"/>
    </reaction>
</comment>
<keyword evidence="2 3" id="KW-0067">ATP-binding</keyword>
<keyword evidence="3 5" id="KW-0808">Transferase</keyword>
<dbReference type="Pfam" id="PF01121">
    <property type="entry name" value="CoaE"/>
    <property type="match status" value="1"/>
</dbReference>
<name>A0A9D1XCW5_9FIRM</name>
<comment type="pathway">
    <text evidence="3">Cofactor biosynthesis; coenzyme A biosynthesis; CoA from (R)-pantothenate: step 5/5.</text>
</comment>
<accession>A0A9D1XCW5</accession>
<proteinExistence type="inferred from homology"/>
<evidence type="ECO:0000313" key="6">
    <source>
        <dbReference type="Proteomes" id="UP000886890"/>
    </source>
</evidence>
<dbReference type="NCBIfam" id="TIGR00152">
    <property type="entry name" value="dephospho-CoA kinase"/>
    <property type="match status" value="1"/>
</dbReference>